<evidence type="ECO:0000313" key="9">
    <source>
        <dbReference type="EMBL" id="HIX94578.1"/>
    </source>
</evidence>
<evidence type="ECO:0000256" key="6">
    <source>
        <dbReference type="ARBA" id="ARBA00022989"/>
    </source>
</evidence>
<feature type="transmembrane region" description="Helical" evidence="8">
    <location>
        <begin position="136"/>
        <end position="154"/>
    </location>
</feature>
<proteinExistence type="inferred from homology"/>
<feature type="transmembrane region" description="Helical" evidence="8">
    <location>
        <begin position="21"/>
        <end position="43"/>
    </location>
</feature>
<evidence type="ECO:0000313" key="10">
    <source>
        <dbReference type="Proteomes" id="UP000886751"/>
    </source>
</evidence>
<dbReference type="GO" id="GO:0034257">
    <property type="term" value="F:nicotinamide riboside transmembrane transporter activity"/>
    <property type="evidence" value="ECO:0007669"/>
    <property type="project" value="InterPro"/>
</dbReference>
<comment type="subcellular location">
    <subcellularLocation>
        <location evidence="1">Cell membrane</location>
        <topology evidence="1">Multi-pass membrane protein</topology>
    </subcellularLocation>
</comment>
<feature type="transmembrane region" description="Helical" evidence="8">
    <location>
        <begin position="160"/>
        <end position="178"/>
    </location>
</feature>
<evidence type="ECO:0000256" key="2">
    <source>
        <dbReference type="ARBA" id="ARBA00006669"/>
    </source>
</evidence>
<reference evidence="9" key="2">
    <citation type="submission" date="2021-04" db="EMBL/GenBank/DDBJ databases">
        <authorList>
            <person name="Gilroy R."/>
        </authorList>
    </citation>
    <scope>NUCLEOTIDE SEQUENCE</scope>
    <source>
        <strain evidence="9">ChiHecec2B26-7398</strain>
    </source>
</reference>
<dbReference type="Pfam" id="PF04973">
    <property type="entry name" value="NMN_transporter"/>
    <property type="match status" value="1"/>
</dbReference>
<dbReference type="PANTHER" id="PTHR36122">
    <property type="entry name" value="NICOTINAMIDE RIBOSIDE TRANSPORTER PNUC"/>
    <property type="match status" value="1"/>
</dbReference>
<dbReference type="AlphaFoldDB" id="A0A9D1XZR6"/>
<sequence length="241" mass="27108">MHPRVHFFAEKRMAMTAKLRYFTRAEWTLWGASVLLIVGSFVLFHQNDYLTLTASLIGATSLMLNAKGNPAGQALTIAFSLLYGYISLTCAYYGEMITYLGMTAPMSVFALVSWLRHPYAAGKAEVRVNRISRREGAFAVALSLAVTFVFFFILRAFHTANLLPSTISVTTSFLAVYLTARRSPLFAVAYAANDLVLIVLWSLAAREDFSYLSVVVCFVMFFANDIYGFYNWSRMRRRQAA</sequence>
<reference evidence="9" key="1">
    <citation type="journal article" date="2021" name="PeerJ">
        <title>Extensive microbial diversity within the chicken gut microbiome revealed by metagenomics and culture.</title>
        <authorList>
            <person name="Gilroy R."/>
            <person name="Ravi A."/>
            <person name="Getino M."/>
            <person name="Pursley I."/>
            <person name="Horton D.L."/>
            <person name="Alikhan N.F."/>
            <person name="Baker D."/>
            <person name="Gharbi K."/>
            <person name="Hall N."/>
            <person name="Watson M."/>
            <person name="Adriaenssens E.M."/>
            <person name="Foster-Nyarko E."/>
            <person name="Jarju S."/>
            <person name="Secka A."/>
            <person name="Antonio M."/>
            <person name="Oren A."/>
            <person name="Chaudhuri R.R."/>
            <person name="La Ragione R."/>
            <person name="Hildebrand F."/>
            <person name="Pallen M.J."/>
        </authorList>
    </citation>
    <scope>NUCLEOTIDE SEQUENCE</scope>
    <source>
        <strain evidence="9">ChiHecec2B26-7398</strain>
    </source>
</reference>
<evidence type="ECO:0000256" key="5">
    <source>
        <dbReference type="ARBA" id="ARBA00022692"/>
    </source>
</evidence>
<keyword evidence="3" id="KW-0813">Transport</keyword>
<dbReference type="Proteomes" id="UP000886751">
    <property type="component" value="Unassembled WGS sequence"/>
</dbReference>
<comment type="caution">
    <text evidence="9">The sequence shown here is derived from an EMBL/GenBank/DDBJ whole genome shotgun (WGS) entry which is preliminary data.</text>
</comment>
<comment type="similarity">
    <text evidence="2">Belongs to the nicotinamide ribonucleoside (NR) uptake permease (TC 4.B.1) family.</text>
</comment>
<organism evidence="9 10">
    <name type="scientific">Candidatus Gemmiger excrementipullorum</name>
    <dbReference type="NCBI Taxonomy" id="2838610"/>
    <lineage>
        <taxon>Bacteria</taxon>
        <taxon>Bacillati</taxon>
        <taxon>Bacillota</taxon>
        <taxon>Clostridia</taxon>
        <taxon>Eubacteriales</taxon>
        <taxon>Gemmiger</taxon>
    </lineage>
</organism>
<protein>
    <submittedName>
        <fullName evidence="9">Nicotinamide riboside transporter PnuC</fullName>
    </submittedName>
</protein>
<dbReference type="PANTHER" id="PTHR36122:SF2">
    <property type="entry name" value="NICOTINAMIDE RIBOSIDE TRANSPORTER PNUC"/>
    <property type="match status" value="1"/>
</dbReference>
<name>A0A9D1XZR6_9FIRM</name>
<gene>
    <name evidence="9" type="primary">pnuC</name>
    <name evidence="9" type="ORF">H9846_03875</name>
</gene>
<dbReference type="EMBL" id="DXEI01000059">
    <property type="protein sequence ID" value="HIX94578.1"/>
    <property type="molecule type" value="Genomic_DNA"/>
</dbReference>
<evidence type="ECO:0000256" key="7">
    <source>
        <dbReference type="ARBA" id="ARBA00023136"/>
    </source>
</evidence>
<keyword evidence="6 8" id="KW-1133">Transmembrane helix</keyword>
<evidence type="ECO:0000256" key="4">
    <source>
        <dbReference type="ARBA" id="ARBA00022475"/>
    </source>
</evidence>
<accession>A0A9D1XZR6</accession>
<keyword evidence="5 8" id="KW-0812">Transmembrane</keyword>
<evidence type="ECO:0000256" key="8">
    <source>
        <dbReference type="SAM" id="Phobius"/>
    </source>
</evidence>
<dbReference type="NCBIfam" id="TIGR01528">
    <property type="entry name" value="NMN_trans_PnuC"/>
    <property type="match status" value="1"/>
</dbReference>
<dbReference type="GO" id="GO:0005886">
    <property type="term" value="C:plasma membrane"/>
    <property type="evidence" value="ECO:0007669"/>
    <property type="project" value="UniProtKB-SubCell"/>
</dbReference>
<feature type="transmembrane region" description="Helical" evidence="8">
    <location>
        <begin position="185"/>
        <end position="203"/>
    </location>
</feature>
<keyword evidence="4" id="KW-1003">Cell membrane</keyword>
<evidence type="ECO:0000256" key="3">
    <source>
        <dbReference type="ARBA" id="ARBA00022448"/>
    </source>
</evidence>
<evidence type="ECO:0000256" key="1">
    <source>
        <dbReference type="ARBA" id="ARBA00004651"/>
    </source>
</evidence>
<feature type="transmembrane region" description="Helical" evidence="8">
    <location>
        <begin position="209"/>
        <end position="230"/>
    </location>
</feature>
<dbReference type="InterPro" id="IPR006419">
    <property type="entry name" value="NMN_transpt_PnuC"/>
</dbReference>
<feature type="transmembrane region" description="Helical" evidence="8">
    <location>
        <begin position="73"/>
        <end position="93"/>
    </location>
</feature>
<keyword evidence="7 8" id="KW-0472">Membrane</keyword>